<feature type="region of interest" description="Disordered" evidence="1">
    <location>
        <begin position="1"/>
        <end position="22"/>
    </location>
</feature>
<comment type="caution">
    <text evidence="2">The sequence shown here is derived from an EMBL/GenBank/DDBJ whole genome shotgun (WGS) entry which is preliminary data.</text>
</comment>
<reference evidence="2 3" key="1">
    <citation type="journal article" date="2021" name="Commun. Biol.">
        <title>The genome of Shorea leprosula (Dipterocarpaceae) highlights the ecological relevance of drought in aseasonal tropical rainforests.</title>
        <authorList>
            <person name="Ng K.K.S."/>
            <person name="Kobayashi M.J."/>
            <person name="Fawcett J.A."/>
            <person name="Hatakeyama M."/>
            <person name="Paape T."/>
            <person name="Ng C.H."/>
            <person name="Ang C.C."/>
            <person name="Tnah L.H."/>
            <person name="Lee C.T."/>
            <person name="Nishiyama T."/>
            <person name="Sese J."/>
            <person name="O'Brien M.J."/>
            <person name="Copetti D."/>
            <person name="Mohd Noor M.I."/>
            <person name="Ong R.C."/>
            <person name="Putra M."/>
            <person name="Sireger I.Z."/>
            <person name="Indrioko S."/>
            <person name="Kosugi Y."/>
            <person name="Izuno A."/>
            <person name="Isagi Y."/>
            <person name="Lee S.L."/>
            <person name="Shimizu K.K."/>
        </authorList>
    </citation>
    <scope>NUCLEOTIDE SEQUENCE [LARGE SCALE GENOMIC DNA]</scope>
    <source>
        <strain evidence="2">214</strain>
    </source>
</reference>
<sequence length="98" mass="10617">MATHTEYPNSATSKTSPNSAATVLNPELTKNPLSFNFATFPIKLTPTNYMSWRAQFTSLLAGYELDGYLDGSNPQSHQSTACGLIKINSCDMLLSPPS</sequence>
<proteinExistence type="predicted"/>
<name>A0AAV5MH16_9ROSI</name>
<organism evidence="2 3">
    <name type="scientific">Rubroshorea leprosula</name>
    <dbReference type="NCBI Taxonomy" id="152421"/>
    <lineage>
        <taxon>Eukaryota</taxon>
        <taxon>Viridiplantae</taxon>
        <taxon>Streptophyta</taxon>
        <taxon>Embryophyta</taxon>
        <taxon>Tracheophyta</taxon>
        <taxon>Spermatophyta</taxon>
        <taxon>Magnoliopsida</taxon>
        <taxon>eudicotyledons</taxon>
        <taxon>Gunneridae</taxon>
        <taxon>Pentapetalae</taxon>
        <taxon>rosids</taxon>
        <taxon>malvids</taxon>
        <taxon>Malvales</taxon>
        <taxon>Dipterocarpaceae</taxon>
        <taxon>Rubroshorea</taxon>
    </lineage>
</organism>
<keyword evidence="3" id="KW-1185">Reference proteome</keyword>
<dbReference type="Proteomes" id="UP001054252">
    <property type="component" value="Unassembled WGS sequence"/>
</dbReference>
<protein>
    <recommendedName>
        <fullName evidence="4">Retrotransposon Copia-like N-terminal domain-containing protein</fullName>
    </recommendedName>
</protein>
<dbReference type="EMBL" id="BPVZ01000239">
    <property type="protein sequence ID" value="GKV47872.1"/>
    <property type="molecule type" value="Genomic_DNA"/>
</dbReference>
<evidence type="ECO:0000256" key="1">
    <source>
        <dbReference type="SAM" id="MobiDB-lite"/>
    </source>
</evidence>
<accession>A0AAV5MH16</accession>
<evidence type="ECO:0000313" key="3">
    <source>
        <dbReference type="Proteomes" id="UP001054252"/>
    </source>
</evidence>
<evidence type="ECO:0000313" key="2">
    <source>
        <dbReference type="EMBL" id="GKV47872.1"/>
    </source>
</evidence>
<gene>
    <name evidence="2" type="ORF">SLEP1_g54728</name>
</gene>
<dbReference type="AlphaFoldDB" id="A0AAV5MH16"/>
<evidence type="ECO:0008006" key="4">
    <source>
        <dbReference type="Google" id="ProtNLM"/>
    </source>
</evidence>